<feature type="transmembrane region" description="Helical" evidence="1">
    <location>
        <begin position="40"/>
        <end position="56"/>
    </location>
</feature>
<accession>A0A4Y3KYD1</accession>
<dbReference type="EMBL" id="BJLR01000030">
    <property type="protein sequence ID" value="GEA89399.1"/>
    <property type="molecule type" value="Genomic_DNA"/>
</dbReference>
<sequence>MTATPTPTIEDQRAVLSWKLPPVLLLCVSAVLLFGVQHDLAGYAALAAAVALAAVVDRELARHLVLVAAGLTIISLVPLDADLSIGHMALMGSALALAVVVPWAVSRFVYREDLIRFPVRTGRPWPLPARLYLLLVVLLGYLILPFYLIRTGVYTNWPDASDPTVFVRLFLGVNAVGIWDELFFVCTTFTLLRRHFPDWLANLLQAVVFSSFLWEIGYQSWGPLLTYPFALLQGYTFKLTKSLTYVVSVHLLFDLVLFLALVHAHNREWLPVFVY</sequence>
<organism evidence="3 4">
    <name type="scientific">Cellulomonas cellasea</name>
    <dbReference type="NCBI Taxonomy" id="43670"/>
    <lineage>
        <taxon>Bacteria</taxon>
        <taxon>Bacillati</taxon>
        <taxon>Actinomycetota</taxon>
        <taxon>Actinomycetes</taxon>
        <taxon>Micrococcales</taxon>
        <taxon>Cellulomonadaceae</taxon>
        <taxon>Cellulomonas</taxon>
    </lineage>
</organism>
<feature type="transmembrane region" description="Helical" evidence="1">
    <location>
        <begin position="169"/>
        <end position="192"/>
    </location>
</feature>
<protein>
    <recommendedName>
        <fullName evidence="2">CAAX prenyl protease 2/Lysostaphin resistance protein A-like domain-containing protein</fullName>
    </recommendedName>
</protein>
<dbReference type="AlphaFoldDB" id="A0A4Y3KYD1"/>
<keyword evidence="4" id="KW-1185">Reference proteome</keyword>
<feature type="transmembrane region" description="Helical" evidence="1">
    <location>
        <begin position="16"/>
        <end position="34"/>
    </location>
</feature>
<feature type="transmembrane region" description="Helical" evidence="1">
    <location>
        <begin position="63"/>
        <end position="79"/>
    </location>
</feature>
<dbReference type="GO" id="GO:0004175">
    <property type="term" value="F:endopeptidase activity"/>
    <property type="evidence" value="ECO:0007669"/>
    <property type="project" value="UniProtKB-ARBA"/>
</dbReference>
<feature type="transmembrane region" description="Helical" evidence="1">
    <location>
        <begin position="242"/>
        <end position="262"/>
    </location>
</feature>
<dbReference type="Pfam" id="PF02517">
    <property type="entry name" value="Rce1-like"/>
    <property type="match status" value="1"/>
</dbReference>
<dbReference type="RefSeq" id="WP_034631279.1">
    <property type="nucleotide sequence ID" value="NZ_BJLR01000030.1"/>
</dbReference>
<dbReference type="Proteomes" id="UP000317046">
    <property type="component" value="Unassembled WGS sequence"/>
</dbReference>
<feature type="domain" description="CAAX prenyl protease 2/Lysostaphin resistance protein A-like" evidence="2">
    <location>
        <begin position="165"/>
        <end position="256"/>
    </location>
</feature>
<evidence type="ECO:0000256" key="1">
    <source>
        <dbReference type="SAM" id="Phobius"/>
    </source>
</evidence>
<evidence type="ECO:0000313" key="4">
    <source>
        <dbReference type="Proteomes" id="UP000317046"/>
    </source>
</evidence>
<comment type="caution">
    <text evidence="3">The sequence shown here is derived from an EMBL/GenBank/DDBJ whole genome shotgun (WGS) entry which is preliminary data.</text>
</comment>
<keyword evidence="1" id="KW-0812">Transmembrane</keyword>
<feature type="transmembrane region" description="Helical" evidence="1">
    <location>
        <begin position="199"/>
        <end position="222"/>
    </location>
</feature>
<name>A0A4Y3KYD1_9CELL</name>
<proteinExistence type="predicted"/>
<feature type="transmembrane region" description="Helical" evidence="1">
    <location>
        <begin position="131"/>
        <end position="149"/>
    </location>
</feature>
<gene>
    <name evidence="3" type="ORF">CCE01nite_33480</name>
</gene>
<evidence type="ECO:0000313" key="3">
    <source>
        <dbReference type="EMBL" id="GEA89399.1"/>
    </source>
</evidence>
<dbReference type="GO" id="GO:0080120">
    <property type="term" value="P:CAAX-box protein maturation"/>
    <property type="evidence" value="ECO:0007669"/>
    <property type="project" value="UniProtKB-ARBA"/>
</dbReference>
<feature type="transmembrane region" description="Helical" evidence="1">
    <location>
        <begin position="85"/>
        <end position="110"/>
    </location>
</feature>
<keyword evidence="1" id="KW-1133">Transmembrane helix</keyword>
<keyword evidence="1" id="KW-0472">Membrane</keyword>
<dbReference type="InterPro" id="IPR003675">
    <property type="entry name" value="Rce1/LyrA-like_dom"/>
</dbReference>
<reference evidence="3" key="1">
    <citation type="submission" date="2019-06" db="EMBL/GenBank/DDBJ databases">
        <title>Whole genome shotgun sequence of Cellulomonas cellasea NBRC 3753.</title>
        <authorList>
            <person name="Hosoyama A."/>
            <person name="Uohara A."/>
            <person name="Ohji S."/>
            <person name="Ichikawa N."/>
        </authorList>
    </citation>
    <scope>NUCLEOTIDE SEQUENCE [LARGE SCALE GENOMIC DNA]</scope>
    <source>
        <strain evidence="3">NBRC 3753</strain>
    </source>
</reference>
<evidence type="ECO:0000259" key="2">
    <source>
        <dbReference type="Pfam" id="PF02517"/>
    </source>
</evidence>